<keyword evidence="2 7" id="KW-0813">Transport</keyword>
<dbReference type="InterPro" id="IPR035906">
    <property type="entry name" value="MetI-like_sf"/>
</dbReference>
<proteinExistence type="inferred from homology"/>
<sequence length="843" mass="95762">MAKESITKIKLKLFLKNTKRNWELFKEHKLGLFGLIIIIAFGLFALSYPIVWQFVDKSIYDPVTGTDPRVQDISYVSKYMSPLNVIKGIEIPAATLFTYSFLDQGEDFKKAIEKRIDVAQKIFVNLDYAQAFRPILDAIVDNYIPMKERMRYQNQISQLLDQGLIEVKPLANILEIGNRKKFSLSDFKKLVKEVDTETLAMALAPYKSKREVSRITLWLKIAKGSEEQKKFKNLLRKDFSEKEIKEAQEKIFSVVSNLVRKSLINVQISVANQKDLEEIIKTEKVPVQDLAKATIFNVLVDILTYSKISGDYDSLIAALKNSQYSELLNYAEIRMPDLSNEESKKSNYERVKQYLEEIETLFSQLDIKANYSEPVKLLDVLSGIKLAILTFDFSPEFRAKVETALSNYPDIQYGFRKELEALFIEVANARAFMASIISDITEESPENIKIPDVYLNIDFTQLIPAMDKPVVSLLSFATKNTKHYNLIISNIENAGDINYKRLDIVKKMKELSKPINSVKLLLPDSDIKTPISRYLFANLVKDHIKYLKNKEFWTDEFKDYIAYNQNDLGDVVKQLNSTFEISQKEAKESVVNLYNNLALNSKLGIQHPLPPNRWHLLGTDPGGRDIFMQLLRSTPSEFMLGFLAALITVVIGTIVGTTAAYFGGAVDTLFMRLADLILLFPGIAFLIVLSGFFQINLFWLALILGLLGGFGGITLVIKAQALTVKVKPYIEAARVAGGNNAYIIFNHIIPNVMPLSFLYMMFNVTAAVFSEAVLSFFGLLRIRISWGIMINTAWTSGYLSSGNIGAYWWLWVPAGLIITIFCSGFYFLGRGLEEIVNPRLRKR</sequence>
<evidence type="ECO:0000259" key="8">
    <source>
        <dbReference type="PROSITE" id="PS50928"/>
    </source>
</evidence>
<feature type="transmembrane region" description="Helical" evidence="7">
    <location>
        <begin position="30"/>
        <end position="52"/>
    </location>
</feature>
<evidence type="ECO:0000256" key="6">
    <source>
        <dbReference type="ARBA" id="ARBA00023136"/>
    </source>
</evidence>
<keyword evidence="3" id="KW-1003">Cell membrane</keyword>
<evidence type="ECO:0000313" key="9">
    <source>
        <dbReference type="EMBL" id="QTA37590.1"/>
    </source>
</evidence>
<gene>
    <name evidence="9" type="ORF">JYK00_07610</name>
</gene>
<keyword evidence="4 7" id="KW-0812">Transmembrane</keyword>
<dbReference type="Pfam" id="PF00528">
    <property type="entry name" value="BPD_transp_1"/>
    <property type="match status" value="1"/>
</dbReference>
<dbReference type="PANTHER" id="PTHR43386:SF1">
    <property type="entry name" value="D,D-DIPEPTIDE TRANSPORT SYSTEM PERMEASE PROTEIN DDPC-RELATED"/>
    <property type="match status" value="1"/>
</dbReference>
<dbReference type="CDD" id="cd06261">
    <property type="entry name" value="TM_PBP2"/>
    <property type="match status" value="1"/>
</dbReference>
<evidence type="ECO:0000313" key="10">
    <source>
        <dbReference type="Proteomes" id="UP000671862"/>
    </source>
</evidence>
<dbReference type="InterPro" id="IPR050366">
    <property type="entry name" value="BP-dependent_transpt_permease"/>
</dbReference>
<protein>
    <submittedName>
        <fullName evidence="9">ABC transporter permease subunit</fullName>
    </submittedName>
</protein>
<evidence type="ECO:0000256" key="2">
    <source>
        <dbReference type="ARBA" id="ARBA00022448"/>
    </source>
</evidence>
<dbReference type="PANTHER" id="PTHR43386">
    <property type="entry name" value="OLIGOPEPTIDE TRANSPORT SYSTEM PERMEASE PROTEIN APPC"/>
    <property type="match status" value="1"/>
</dbReference>
<keyword evidence="5 7" id="KW-1133">Transmembrane helix</keyword>
<keyword evidence="6 7" id="KW-0472">Membrane</keyword>
<dbReference type="EMBL" id="CP071446">
    <property type="protein sequence ID" value="QTA37590.1"/>
    <property type="molecule type" value="Genomic_DNA"/>
</dbReference>
<comment type="subcellular location">
    <subcellularLocation>
        <location evidence="1 7">Cell membrane</location>
        <topology evidence="1 7">Multi-pass membrane protein</topology>
    </subcellularLocation>
</comment>
<feature type="transmembrane region" description="Helical" evidence="7">
    <location>
        <begin position="808"/>
        <end position="829"/>
    </location>
</feature>
<dbReference type="Gene3D" id="1.10.3720.10">
    <property type="entry name" value="MetI-like"/>
    <property type="match status" value="1"/>
</dbReference>
<feature type="transmembrane region" description="Helical" evidence="7">
    <location>
        <begin position="757"/>
        <end position="780"/>
    </location>
</feature>
<dbReference type="InterPro" id="IPR000515">
    <property type="entry name" value="MetI-like"/>
</dbReference>
<feature type="domain" description="ABC transmembrane type-1" evidence="8">
    <location>
        <begin position="634"/>
        <end position="829"/>
    </location>
</feature>
<accession>A0ABX7S8W8</accession>
<dbReference type="Proteomes" id="UP000671862">
    <property type="component" value="Chromosome"/>
</dbReference>
<feature type="transmembrane region" description="Helical" evidence="7">
    <location>
        <begin position="638"/>
        <end position="661"/>
    </location>
</feature>
<evidence type="ECO:0000256" key="4">
    <source>
        <dbReference type="ARBA" id="ARBA00022692"/>
    </source>
</evidence>
<name>A0ABX7S8W8_9BACT</name>
<keyword evidence="10" id="KW-1185">Reference proteome</keyword>
<evidence type="ECO:0000256" key="7">
    <source>
        <dbReference type="RuleBase" id="RU363032"/>
    </source>
</evidence>
<dbReference type="PROSITE" id="PS50928">
    <property type="entry name" value="ABC_TM1"/>
    <property type="match status" value="1"/>
</dbReference>
<feature type="transmembrane region" description="Helical" evidence="7">
    <location>
        <begin position="698"/>
        <end position="717"/>
    </location>
</feature>
<organism evidence="9 10">
    <name type="scientific">Thermosipho ferrireducens</name>
    <dbReference type="NCBI Taxonomy" id="2571116"/>
    <lineage>
        <taxon>Bacteria</taxon>
        <taxon>Thermotogati</taxon>
        <taxon>Thermotogota</taxon>
        <taxon>Thermotogae</taxon>
        <taxon>Thermotogales</taxon>
        <taxon>Fervidobacteriaceae</taxon>
        <taxon>Thermosipho</taxon>
    </lineage>
</organism>
<comment type="similarity">
    <text evidence="7">Belongs to the binding-protein-dependent transport system permease family.</text>
</comment>
<evidence type="ECO:0000256" key="5">
    <source>
        <dbReference type="ARBA" id="ARBA00022989"/>
    </source>
</evidence>
<dbReference type="RefSeq" id="WP_207566314.1">
    <property type="nucleotide sequence ID" value="NZ_CP071446.1"/>
</dbReference>
<feature type="transmembrane region" description="Helical" evidence="7">
    <location>
        <begin position="673"/>
        <end position="692"/>
    </location>
</feature>
<reference evidence="9 10" key="1">
    <citation type="submission" date="2021-03" db="EMBL/GenBank/DDBJ databases">
        <title>Thermosipho ferrireducens sp.nov., an anaerobic thermophilic iron-reducing bacterium isolated from a deep-sea hydrothermal sulfide deposits.</title>
        <authorList>
            <person name="Zeng X."/>
            <person name="Chen Y."/>
            <person name="Shao Z."/>
        </authorList>
    </citation>
    <scope>NUCLEOTIDE SEQUENCE [LARGE SCALE GENOMIC DNA]</scope>
    <source>
        <strain evidence="9 10">JL129W03</strain>
    </source>
</reference>
<evidence type="ECO:0000256" key="3">
    <source>
        <dbReference type="ARBA" id="ARBA00022475"/>
    </source>
</evidence>
<dbReference type="SUPFAM" id="SSF161098">
    <property type="entry name" value="MetI-like"/>
    <property type="match status" value="1"/>
</dbReference>
<evidence type="ECO:0000256" key="1">
    <source>
        <dbReference type="ARBA" id="ARBA00004651"/>
    </source>
</evidence>